<dbReference type="HAMAP" id="MF_03154">
    <property type="entry name" value="Salvage_MtnD_euk"/>
    <property type="match status" value="1"/>
</dbReference>
<feature type="binding site" evidence="11">
    <location>
        <position position="85"/>
    </location>
    <ligand>
        <name>Fe(2+)</name>
        <dbReference type="ChEBI" id="CHEBI:29033"/>
        <note>for iron-dependent acireductone dioxygenase activity</note>
    </ligand>
</feature>
<evidence type="ECO:0000256" key="3">
    <source>
        <dbReference type="ARBA" id="ARBA00022596"/>
    </source>
</evidence>
<feature type="binding site" evidence="11">
    <location>
        <position position="87"/>
    </location>
    <ligand>
        <name>Ni(2+)</name>
        <dbReference type="ChEBI" id="CHEBI:49786"/>
        <note>for nickel-dependent acireductone dioxygenase activity</note>
    </ligand>
</feature>
<evidence type="ECO:0000256" key="4">
    <source>
        <dbReference type="ARBA" id="ARBA00022605"/>
    </source>
</evidence>
<dbReference type="OrthoDB" id="1867259at2759"/>
<evidence type="ECO:0000256" key="7">
    <source>
        <dbReference type="ARBA" id="ARBA00023002"/>
    </source>
</evidence>
<keyword evidence="7 11" id="KW-0560">Oxidoreductase</keyword>
<evidence type="ECO:0000256" key="12">
    <source>
        <dbReference type="SAM" id="MobiDB-lite"/>
    </source>
</evidence>
<evidence type="ECO:0000256" key="2">
    <source>
        <dbReference type="ARBA" id="ARBA00022490"/>
    </source>
</evidence>
<feature type="binding site" evidence="11">
    <location>
        <position position="131"/>
    </location>
    <ligand>
        <name>Ni(2+)</name>
        <dbReference type="ChEBI" id="CHEBI:49786"/>
        <note>for nickel-dependent acireductone dioxygenase activity</note>
    </ligand>
</feature>
<dbReference type="Pfam" id="PF03079">
    <property type="entry name" value="ARD"/>
    <property type="match status" value="1"/>
</dbReference>
<comment type="similarity">
    <text evidence="11">Belongs to the acireductone dioxygenase (ARD) family.</text>
</comment>
<dbReference type="EC" id="1.13.11.54" evidence="11"/>
<keyword evidence="9 11" id="KW-0486">Methionine biosynthesis</keyword>
<feature type="binding site" evidence="11">
    <location>
        <position position="87"/>
    </location>
    <ligand>
        <name>Fe(2+)</name>
        <dbReference type="ChEBI" id="CHEBI:29033"/>
        <note>for iron-dependent acireductone dioxygenase activity</note>
    </ligand>
</feature>
<evidence type="ECO:0000256" key="9">
    <source>
        <dbReference type="ARBA" id="ARBA00023167"/>
    </source>
</evidence>
<keyword evidence="10 11" id="KW-0539">Nucleus</keyword>
<evidence type="ECO:0000256" key="10">
    <source>
        <dbReference type="ARBA" id="ARBA00023242"/>
    </source>
</evidence>
<dbReference type="FunFam" id="2.60.120.10:FF:000099">
    <property type="entry name" value="1,2-dihydroxy-3-keto-5-methylthiopentene dioxygenase"/>
    <property type="match status" value="1"/>
</dbReference>
<comment type="catalytic activity">
    <reaction evidence="11">
        <text>1,2-dihydroxy-5-(methylsulfanyl)pent-1-en-3-one + O2 = 3-(methylsulfanyl)propanoate + CO + formate + 2 H(+)</text>
        <dbReference type="Rhea" id="RHEA:14161"/>
        <dbReference type="ChEBI" id="CHEBI:15378"/>
        <dbReference type="ChEBI" id="CHEBI:15379"/>
        <dbReference type="ChEBI" id="CHEBI:15740"/>
        <dbReference type="ChEBI" id="CHEBI:17245"/>
        <dbReference type="ChEBI" id="CHEBI:49016"/>
        <dbReference type="ChEBI" id="CHEBI:49252"/>
        <dbReference type="EC" id="1.13.11.53"/>
    </reaction>
</comment>
<sequence length="176" mass="20570">MKIYYHDDDNTTDKQLPHETSETVSVEELKKLGVLAYHYDNLEDVDKLASERSYVSRDEVLITPESFGADRAIYESKLTSFYAEHLHEDEEIRYILDGAGYFDVRDASQSRWIRALLEKGDLLILPAGIYHRFTLTTENNVKALRLFREEPKWIAYNRPEADGNVYRNEYLKEIGV</sequence>
<dbReference type="GO" id="GO:0005634">
    <property type="term" value="C:nucleus"/>
    <property type="evidence" value="ECO:0007669"/>
    <property type="project" value="UniProtKB-SubCell"/>
</dbReference>
<dbReference type="UniPathway" id="UPA00904">
    <property type="reaction ID" value="UER00878"/>
</dbReference>
<comment type="cofactor">
    <cofactor evidence="11">
        <name>Fe(2+)</name>
        <dbReference type="ChEBI" id="CHEBI:29033"/>
    </cofactor>
    <cofactor evidence="11">
        <name>Ni(2+)</name>
        <dbReference type="ChEBI" id="CHEBI:49786"/>
    </cofactor>
    <text evidence="11">Binds either 1 Fe or Ni cation per monomer. Iron-binding promotes an acireductone dioxygenase reaction producing 2-keto-4-methylthiobutyrate, while nickel-binding promotes an acireductone dioxygenase reaction producing 3-(methylsulfanyl)propanoate.</text>
</comment>
<keyword evidence="3 11" id="KW-0533">Nickel</keyword>
<comment type="subcellular location">
    <subcellularLocation>
        <location evidence="11">Cytoplasm</location>
    </subcellularLocation>
    <subcellularLocation>
        <location evidence="11">Nucleus</location>
    </subcellularLocation>
</comment>
<evidence type="ECO:0000256" key="5">
    <source>
        <dbReference type="ARBA" id="ARBA00022723"/>
    </source>
</evidence>
<evidence type="ECO:0000313" key="13">
    <source>
        <dbReference type="EMBL" id="VVT49905.1"/>
    </source>
</evidence>
<dbReference type="GO" id="GO:0010308">
    <property type="term" value="F:acireductone dioxygenase (Ni2+-requiring) activity"/>
    <property type="evidence" value="ECO:0007669"/>
    <property type="project" value="UniProtKB-UniRule"/>
</dbReference>
<evidence type="ECO:0000256" key="1">
    <source>
        <dbReference type="ARBA" id="ARBA00000428"/>
    </source>
</evidence>
<evidence type="ECO:0000256" key="8">
    <source>
        <dbReference type="ARBA" id="ARBA00023004"/>
    </source>
</evidence>
<gene>
    <name evidence="11" type="primary">ADI1</name>
    <name evidence="13" type="ORF">SAPINGB_P002502</name>
</gene>
<evidence type="ECO:0000256" key="11">
    <source>
        <dbReference type="HAMAP-Rule" id="MF_03154"/>
    </source>
</evidence>
<dbReference type="AlphaFoldDB" id="A0A5E8BE89"/>
<dbReference type="EMBL" id="CABVLU010000002">
    <property type="protein sequence ID" value="VVT49905.1"/>
    <property type="molecule type" value="Genomic_DNA"/>
</dbReference>
<dbReference type="GO" id="GO:0016151">
    <property type="term" value="F:nickel cation binding"/>
    <property type="evidence" value="ECO:0007669"/>
    <property type="project" value="UniProtKB-UniRule"/>
</dbReference>
<keyword evidence="2 11" id="KW-0963">Cytoplasm</keyword>
<feature type="binding site" evidence="11">
    <location>
        <position position="91"/>
    </location>
    <ligand>
        <name>Ni(2+)</name>
        <dbReference type="ChEBI" id="CHEBI:49786"/>
        <note>for nickel-dependent acireductone dioxygenase activity</note>
    </ligand>
</feature>
<comment type="pathway">
    <text evidence="11">Amino-acid biosynthesis; L-methionine biosynthesis via salvage pathway; L-methionine from S-methyl-5-thio-alpha-D-ribose 1-phosphate: step 5/6.</text>
</comment>
<name>A0A5E8BE89_9ASCO</name>
<dbReference type="PANTHER" id="PTHR23418:SF0">
    <property type="entry name" value="ACIREDUCTONE DIOXYGENASE"/>
    <property type="match status" value="1"/>
</dbReference>
<dbReference type="SUPFAM" id="SSF51182">
    <property type="entry name" value="RmlC-like cupins"/>
    <property type="match status" value="1"/>
</dbReference>
<keyword evidence="4 11" id="KW-0028">Amino-acid biosynthesis</keyword>
<comment type="catalytic activity">
    <reaction evidence="1 11">
        <text>1,2-dihydroxy-5-(methylsulfanyl)pent-1-en-3-one + O2 = 4-methylsulfanyl-2-oxobutanoate + formate + 2 H(+)</text>
        <dbReference type="Rhea" id="RHEA:24504"/>
        <dbReference type="ChEBI" id="CHEBI:15378"/>
        <dbReference type="ChEBI" id="CHEBI:15379"/>
        <dbReference type="ChEBI" id="CHEBI:15740"/>
        <dbReference type="ChEBI" id="CHEBI:16723"/>
        <dbReference type="ChEBI" id="CHEBI:49252"/>
        <dbReference type="EC" id="1.13.11.54"/>
    </reaction>
</comment>
<feature type="region of interest" description="Disordered" evidence="12">
    <location>
        <begin position="1"/>
        <end position="22"/>
    </location>
</feature>
<feature type="binding site" evidence="11">
    <location>
        <position position="91"/>
    </location>
    <ligand>
        <name>Fe(2+)</name>
        <dbReference type="ChEBI" id="CHEBI:29033"/>
        <note>for iron-dependent acireductone dioxygenase activity</note>
    </ligand>
</feature>
<dbReference type="Proteomes" id="UP000398389">
    <property type="component" value="Unassembled WGS sequence"/>
</dbReference>
<accession>A0A5E8BE89</accession>
<keyword evidence="14" id="KW-1185">Reference proteome</keyword>
<protein>
    <recommendedName>
        <fullName evidence="11">Acireductone dioxygenase</fullName>
    </recommendedName>
    <alternativeName>
        <fullName evidence="11">Acireductone dioxygenase (Fe(2+)-requiring)</fullName>
        <shortName evidence="11">ARD'</shortName>
        <shortName evidence="11">Fe-ARD</shortName>
        <ecNumber evidence="11">1.13.11.54</ecNumber>
    </alternativeName>
    <alternativeName>
        <fullName evidence="11">Acireductone dioxygenase (Ni(2+)-requiring)</fullName>
        <shortName evidence="11">ARD</shortName>
        <shortName evidence="11">Ni-ARD</shortName>
        <ecNumber evidence="11">1.13.11.53</ecNumber>
    </alternativeName>
</protein>
<feature type="binding site" evidence="11">
    <location>
        <position position="85"/>
    </location>
    <ligand>
        <name>Ni(2+)</name>
        <dbReference type="ChEBI" id="CHEBI:49786"/>
        <note>for nickel-dependent acireductone dioxygenase activity</note>
    </ligand>
</feature>
<dbReference type="Gene3D" id="2.60.120.10">
    <property type="entry name" value="Jelly Rolls"/>
    <property type="match status" value="1"/>
</dbReference>
<comment type="function">
    <text evidence="11">Catalyzes 2 different reactions between oxygen and the acireductone 1,2-dihydroxy-3-keto-5-methylthiopentene (DHK-MTPene) depending upon the metal bound in the active site. Fe-containing acireductone dioxygenase (Fe-ARD) produces formate and 2-keto-4-methylthiobutyrate (KMTB), the alpha-ketoacid precursor of methionine in the methionine recycle pathway. Ni-containing acireductone dioxygenase (Ni-ARD) produces methylthiopropionate, carbon monoxide and formate, and does not lie on the methionine recycle pathway.</text>
</comment>
<evidence type="ECO:0000313" key="14">
    <source>
        <dbReference type="Proteomes" id="UP000398389"/>
    </source>
</evidence>
<dbReference type="GO" id="GO:0005506">
    <property type="term" value="F:iron ion binding"/>
    <property type="evidence" value="ECO:0007669"/>
    <property type="project" value="UniProtKB-UniRule"/>
</dbReference>
<dbReference type="CDD" id="cd02232">
    <property type="entry name" value="cupin_ARD"/>
    <property type="match status" value="1"/>
</dbReference>
<dbReference type="InterPro" id="IPR011051">
    <property type="entry name" value="RmlC_Cupin_sf"/>
</dbReference>
<dbReference type="InterPro" id="IPR004313">
    <property type="entry name" value="ARD"/>
</dbReference>
<keyword evidence="6 11" id="KW-0223">Dioxygenase</keyword>
<reference evidence="13 14" key="1">
    <citation type="submission" date="2019-09" db="EMBL/GenBank/DDBJ databases">
        <authorList>
            <person name="Brejova B."/>
        </authorList>
    </citation>
    <scope>NUCLEOTIDE SEQUENCE [LARGE SCALE GENOMIC DNA]</scope>
</reference>
<dbReference type="InterPro" id="IPR014710">
    <property type="entry name" value="RmlC-like_jellyroll"/>
</dbReference>
<proteinExistence type="inferred from homology"/>
<keyword evidence="5 11" id="KW-0479">Metal-binding</keyword>
<evidence type="ECO:0000256" key="6">
    <source>
        <dbReference type="ARBA" id="ARBA00022964"/>
    </source>
</evidence>
<dbReference type="GO" id="GO:0005737">
    <property type="term" value="C:cytoplasm"/>
    <property type="evidence" value="ECO:0007669"/>
    <property type="project" value="UniProtKB-SubCell"/>
</dbReference>
<dbReference type="GO" id="GO:0019509">
    <property type="term" value="P:L-methionine salvage from methylthioadenosine"/>
    <property type="evidence" value="ECO:0007669"/>
    <property type="project" value="UniProtKB-UniRule"/>
</dbReference>
<dbReference type="GO" id="GO:0010309">
    <property type="term" value="F:acireductone dioxygenase [iron(II)-requiring] activity"/>
    <property type="evidence" value="ECO:0007669"/>
    <property type="project" value="UniProtKB-UniRule"/>
</dbReference>
<dbReference type="PANTHER" id="PTHR23418">
    <property type="entry name" value="ACIREDUCTONE DIOXYGENASE"/>
    <property type="match status" value="1"/>
</dbReference>
<dbReference type="EC" id="1.13.11.53" evidence="11"/>
<organism evidence="13 14">
    <name type="scientific">Magnusiomyces paraingens</name>
    <dbReference type="NCBI Taxonomy" id="2606893"/>
    <lineage>
        <taxon>Eukaryota</taxon>
        <taxon>Fungi</taxon>
        <taxon>Dikarya</taxon>
        <taxon>Ascomycota</taxon>
        <taxon>Saccharomycotina</taxon>
        <taxon>Dipodascomycetes</taxon>
        <taxon>Dipodascales</taxon>
        <taxon>Dipodascaceae</taxon>
        <taxon>Magnusiomyces</taxon>
    </lineage>
</organism>
<keyword evidence="8 11" id="KW-0408">Iron</keyword>
<feature type="binding site" evidence="11">
    <location>
        <position position="131"/>
    </location>
    <ligand>
        <name>Fe(2+)</name>
        <dbReference type="ChEBI" id="CHEBI:29033"/>
        <note>for iron-dependent acireductone dioxygenase activity</note>
    </ligand>
</feature>
<dbReference type="InterPro" id="IPR027496">
    <property type="entry name" value="ARD_euk"/>
</dbReference>